<evidence type="ECO:0000256" key="5">
    <source>
        <dbReference type="ARBA" id="ARBA00023163"/>
    </source>
</evidence>
<dbReference type="FunFam" id="4.10.280.10:FF:000032">
    <property type="entry name" value="Transcription factor bHLH123 family"/>
    <property type="match status" value="1"/>
</dbReference>
<feature type="region of interest" description="Disordered" evidence="7">
    <location>
        <begin position="348"/>
        <end position="385"/>
    </location>
</feature>
<dbReference type="PANTHER" id="PTHR16223">
    <property type="entry name" value="TRANSCRIPTION FACTOR BHLH83-RELATED"/>
    <property type="match status" value="1"/>
</dbReference>
<dbReference type="InterPro" id="IPR045239">
    <property type="entry name" value="bHLH95_bHLH"/>
</dbReference>
<dbReference type="GO" id="GO:0046983">
    <property type="term" value="F:protein dimerization activity"/>
    <property type="evidence" value="ECO:0007669"/>
    <property type="project" value="InterPro"/>
</dbReference>
<comment type="caution">
    <text evidence="9">The sequence shown here is derived from an EMBL/GenBank/DDBJ whole genome shotgun (WGS) entry which is preliminary data.</text>
</comment>
<dbReference type="PROSITE" id="PS50888">
    <property type="entry name" value="BHLH"/>
    <property type="match status" value="1"/>
</dbReference>
<evidence type="ECO:0000313" key="10">
    <source>
        <dbReference type="Proteomes" id="UP001419268"/>
    </source>
</evidence>
<dbReference type="InterPro" id="IPR011598">
    <property type="entry name" value="bHLH_dom"/>
</dbReference>
<dbReference type="Gene3D" id="4.10.280.10">
    <property type="entry name" value="Helix-loop-helix DNA-binding domain"/>
    <property type="match status" value="1"/>
</dbReference>
<dbReference type="AlphaFoldDB" id="A0AAP0JGK1"/>
<evidence type="ECO:0000256" key="3">
    <source>
        <dbReference type="ARBA" id="ARBA00023015"/>
    </source>
</evidence>
<evidence type="ECO:0000256" key="2">
    <source>
        <dbReference type="ARBA" id="ARBA00011738"/>
    </source>
</evidence>
<feature type="region of interest" description="Disordered" evidence="7">
    <location>
        <begin position="172"/>
        <end position="203"/>
    </location>
</feature>
<keyword evidence="5" id="KW-0804">Transcription</keyword>
<sequence length="502" mass="54088">MADEFHQTTGICSGSNWWDSSRTAMSMTLPCSTAINEMHGGGSFGWATADQMAVEATAAIRSSNCEDSAASVSGSSSVVLQDAPKPQGSDSVSGGGNILMDSTLQMMGYGLSSSTSMDWSQALLSRNSSTTTGRSAGNNSFHSMFQEGVVESPVQVQRDHWSTNNCSNTGVAVSSSTDSSFKPTNNQGFALDQHHRSSSSESSVTCQGLPTSFSLDSSVSYGCPSSTLFQGLLESDLQAQQSPYGPILSPSVNYGMIMNDLSSPTWPRFPHFLKTSSPQKQQQQQQILNNQLHFSNNTPYWNAAAAAASEAPPPPNSNIRSSFYPSYQAPLLAPTCFEGKPTCNSNLTLKPKPEEVRDAGSVMKKGSSEPATKKPRVDTPSPLPTFKPCLQVRKEKLGDRITALQQLVSPFGKTDTASVLFEAIEYIKFLHDQVSALSAPYMKNAAIQQPQHQSSEKSKEGERPERDLRSRGLCLVPISSTFPVTNETTADFWTPTFGGTFR</sequence>
<keyword evidence="3" id="KW-0805">Transcription regulation</keyword>
<proteinExistence type="predicted"/>
<dbReference type="InterPro" id="IPR036638">
    <property type="entry name" value="HLH_DNA-bd_sf"/>
</dbReference>
<evidence type="ECO:0000256" key="1">
    <source>
        <dbReference type="ARBA" id="ARBA00004123"/>
    </source>
</evidence>
<dbReference type="InterPro" id="IPR045843">
    <property type="entry name" value="IND-like"/>
</dbReference>
<dbReference type="SUPFAM" id="SSF47459">
    <property type="entry name" value="HLH, helix-loop-helix DNA-binding domain"/>
    <property type="match status" value="1"/>
</dbReference>
<evidence type="ECO:0000256" key="7">
    <source>
        <dbReference type="SAM" id="MobiDB-lite"/>
    </source>
</evidence>
<feature type="compositionally biased region" description="Basic and acidic residues" evidence="7">
    <location>
        <begin position="454"/>
        <end position="470"/>
    </location>
</feature>
<keyword evidence="6" id="KW-0539">Nucleus</keyword>
<feature type="region of interest" description="Disordered" evidence="7">
    <location>
        <begin position="76"/>
        <end position="96"/>
    </location>
</feature>
<name>A0AAP0JGK1_9MAGN</name>
<gene>
    <name evidence="9" type="ORF">Scep_013191</name>
</gene>
<keyword evidence="4" id="KW-0238">DNA-binding</keyword>
<dbReference type="CDD" id="cd11393">
    <property type="entry name" value="bHLH_AtbHLH_like"/>
    <property type="match status" value="1"/>
</dbReference>
<evidence type="ECO:0000256" key="4">
    <source>
        <dbReference type="ARBA" id="ARBA00023125"/>
    </source>
</evidence>
<evidence type="ECO:0000259" key="8">
    <source>
        <dbReference type="PROSITE" id="PS50888"/>
    </source>
</evidence>
<evidence type="ECO:0000256" key="6">
    <source>
        <dbReference type="ARBA" id="ARBA00023242"/>
    </source>
</evidence>
<keyword evidence="10" id="KW-1185">Reference proteome</keyword>
<organism evidence="9 10">
    <name type="scientific">Stephania cephalantha</name>
    <dbReference type="NCBI Taxonomy" id="152367"/>
    <lineage>
        <taxon>Eukaryota</taxon>
        <taxon>Viridiplantae</taxon>
        <taxon>Streptophyta</taxon>
        <taxon>Embryophyta</taxon>
        <taxon>Tracheophyta</taxon>
        <taxon>Spermatophyta</taxon>
        <taxon>Magnoliopsida</taxon>
        <taxon>Ranunculales</taxon>
        <taxon>Menispermaceae</taxon>
        <taxon>Menispermoideae</taxon>
        <taxon>Cissampelideae</taxon>
        <taxon>Stephania</taxon>
    </lineage>
</organism>
<feature type="domain" description="BHLH" evidence="8">
    <location>
        <begin position="381"/>
        <end position="430"/>
    </location>
</feature>
<evidence type="ECO:0000313" key="9">
    <source>
        <dbReference type="EMBL" id="KAK9133663.1"/>
    </source>
</evidence>
<dbReference type="GO" id="GO:0000981">
    <property type="term" value="F:DNA-binding transcription factor activity, RNA polymerase II-specific"/>
    <property type="evidence" value="ECO:0007669"/>
    <property type="project" value="TreeGrafter"/>
</dbReference>
<reference evidence="9 10" key="1">
    <citation type="submission" date="2024-01" db="EMBL/GenBank/DDBJ databases">
        <title>Genome assemblies of Stephania.</title>
        <authorList>
            <person name="Yang L."/>
        </authorList>
    </citation>
    <scope>NUCLEOTIDE SEQUENCE [LARGE SCALE GENOMIC DNA]</scope>
    <source>
        <strain evidence="9">JXDWG</strain>
        <tissue evidence="9">Leaf</tissue>
    </source>
</reference>
<comment type="subunit">
    <text evidence="2">Homodimer.</text>
</comment>
<dbReference type="Proteomes" id="UP001419268">
    <property type="component" value="Unassembled WGS sequence"/>
</dbReference>
<dbReference type="PANTHER" id="PTHR16223:SF238">
    <property type="entry name" value="TRANSCRIPTION FACTOR BHLH114"/>
    <property type="match status" value="1"/>
</dbReference>
<comment type="subcellular location">
    <subcellularLocation>
        <location evidence="1">Nucleus</location>
    </subcellularLocation>
</comment>
<dbReference type="GO" id="GO:0005634">
    <property type="term" value="C:nucleus"/>
    <property type="evidence" value="ECO:0007669"/>
    <property type="project" value="UniProtKB-SubCell"/>
</dbReference>
<feature type="compositionally biased region" description="Polar residues" evidence="7">
    <location>
        <begin position="172"/>
        <end position="188"/>
    </location>
</feature>
<protein>
    <recommendedName>
        <fullName evidence="8">BHLH domain-containing protein</fullName>
    </recommendedName>
</protein>
<feature type="region of interest" description="Disordered" evidence="7">
    <location>
        <begin position="446"/>
        <end position="470"/>
    </location>
</feature>
<accession>A0AAP0JGK1</accession>
<dbReference type="GO" id="GO:0000978">
    <property type="term" value="F:RNA polymerase II cis-regulatory region sequence-specific DNA binding"/>
    <property type="evidence" value="ECO:0007669"/>
    <property type="project" value="TreeGrafter"/>
</dbReference>
<dbReference type="EMBL" id="JBBNAG010000005">
    <property type="protein sequence ID" value="KAK9133663.1"/>
    <property type="molecule type" value="Genomic_DNA"/>
</dbReference>